<evidence type="ECO:0000313" key="3">
    <source>
        <dbReference type="WBParaSite" id="SSLN_0000818501-mRNA-1"/>
    </source>
</evidence>
<dbReference type="AlphaFoldDB" id="A0A183SUI8"/>
<protein>
    <submittedName>
        <fullName evidence="1 3">Uncharacterized protein</fullName>
    </submittedName>
</protein>
<sequence>MPACLGVGPFSRCLCGSSCDLAPGLAVGEDSEALSTQAELSLEVPTEVERRGDEGKIEDAVAFVSKKDRSNHDATAAAAAAAAFVGCDDEDSTVLETCQRKFPLSISNHGANRVTAATVAEVASVEEPPATAHASTRRKCSLAIL</sequence>
<reference evidence="1 2" key="2">
    <citation type="submission" date="2018-11" db="EMBL/GenBank/DDBJ databases">
        <authorList>
            <consortium name="Pathogen Informatics"/>
        </authorList>
    </citation>
    <scope>NUCLEOTIDE SEQUENCE [LARGE SCALE GENOMIC DNA]</scope>
    <source>
        <strain evidence="1 2">NST_G2</strain>
    </source>
</reference>
<dbReference type="Proteomes" id="UP000275846">
    <property type="component" value="Unassembled WGS sequence"/>
</dbReference>
<gene>
    <name evidence="1" type="ORF">SSLN_LOCUS7886</name>
</gene>
<organism evidence="3">
    <name type="scientific">Schistocephalus solidus</name>
    <name type="common">Tapeworm</name>
    <dbReference type="NCBI Taxonomy" id="70667"/>
    <lineage>
        <taxon>Eukaryota</taxon>
        <taxon>Metazoa</taxon>
        <taxon>Spiralia</taxon>
        <taxon>Lophotrochozoa</taxon>
        <taxon>Platyhelminthes</taxon>
        <taxon>Cestoda</taxon>
        <taxon>Eucestoda</taxon>
        <taxon>Diphyllobothriidea</taxon>
        <taxon>Diphyllobothriidae</taxon>
        <taxon>Schistocephalus</taxon>
    </lineage>
</organism>
<evidence type="ECO:0000313" key="1">
    <source>
        <dbReference type="EMBL" id="VDL94271.1"/>
    </source>
</evidence>
<dbReference type="EMBL" id="UYSU01034358">
    <property type="protein sequence ID" value="VDL94271.1"/>
    <property type="molecule type" value="Genomic_DNA"/>
</dbReference>
<name>A0A183SUI8_SCHSO</name>
<keyword evidence="2" id="KW-1185">Reference proteome</keyword>
<reference evidence="3" key="1">
    <citation type="submission" date="2016-06" db="UniProtKB">
        <authorList>
            <consortium name="WormBaseParasite"/>
        </authorList>
    </citation>
    <scope>IDENTIFICATION</scope>
</reference>
<accession>A0A183SUI8</accession>
<evidence type="ECO:0000313" key="2">
    <source>
        <dbReference type="Proteomes" id="UP000275846"/>
    </source>
</evidence>
<proteinExistence type="predicted"/>
<dbReference type="WBParaSite" id="SSLN_0000818501-mRNA-1">
    <property type="protein sequence ID" value="SSLN_0000818501-mRNA-1"/>
    <property type="gene ID" value="SSLN_0000818501"/>
</dbReference>